<accession>A0A3R7L752</accession>
<evidence type="ECO:0000256" key="2">
    <source>
        <dbReference type="ARBA" id="ARBA00012417"/>
    </source>
</evidence>
<dbReference type="Gene3D" id="3.30.70.370">
    <property type="match status" value="1"/>
</dbReference>
<dbReference type="PANTHER" id="PTHR10133:SF27">
    <property type="entry name" value="DNA POLYMERASE NU"/>
    <property type="match status" value="1"/>
</dbReference>
<evidence type="ECO:0000256" key="9">
    <source>
        <dbReference type="SAM" id="MobiDB-lite"/>
    </source>
</evidence>
<gene>
    <name evidence="11" type="ORF">TraAM80_02359</name>
</gene>
<evidence type="ECO:0000256" key="8">
    <source>
        <dbReference type="ARBA" id="ARBA00049244"/>
    </source>
</evidence>
<keyword evidence="4 11" id="KW-0548">Nucleotidyltransferase</keyword>
<dbReference type="GO" id="GO:0003887">
    <property type="term" value="F:DNA-directed DNA polymerase activity"/>
    <property type="evidence" value="ECO:0007669"/>
    <property type="project" value="UniProtKB-KW"/>
</dbReference>
<reference evidence="11 12" key="1">
    <citation type="journal article" date="2018" name="BMC Genomics">
        <title>Genomic comparison of Trypanosoma conorhini and Trypanosoma rangeli to Trypanosoma cruzi strains of high and low virulence.</title>
        <authorList>
            <person name="Bradwell K.R."/>
            <person name="Koparde V.N."/>
            <person name="Matveyev A.V."/>
            <person name="Serrano M.G."/>
            <person name="Alves J.M."/>
            <person name="Parikh H."/>
            <person name="Huang B."/>
            <person name="Lee V."/>
            <person name="Espinosa-Alvarez O."/>
            <person name="Ortiz P.A."/>
            <person name="Costa-Martins A.G."/>
            <person name="Teixeira M.M."/>
            <person name="Buck G.A."/>
        </authorList>
    </citation>
    <scope>NUCLEOTIDE SEQUENCE [LARGE SCALE GENOMIC DNA]</scope>
    <source>
        <strain evidence="11 12">AM80</strain>
    </source>
</reference>
<sequence>MSSWGQPQYRYVSVELSHIEHAGGRGEAGLSSSDNLHKWQAFGLNTSSMLGLSQAAHLTQSAESAGRSVHHHHLVVEEVAEDNEGRDGGAVKGKDEEQMKQKNIEGSSGSSIHRKLWELSSRVGQTARESKPLASARRGPQSKQNNGGNNAKAAGDNGGGGGGGGVTTTVTTTVAVVGKRRRGCGEGVEKEGASKRKATSGNNRVSMNMEGTTSHKQGEKGQKSKRKLSARNSHAVTTSNQTIKMPQRRGLFTMPPEPVSSPRQAELVAFKELDNSTSLFEDVQEALKDPDRIQAPTLFVAFILHGGETGFSISAATHGKVHFLRGINPEVSHLKAQLFVLRWKDDVFVMPASVALVFLVRVTEELPGVEIVTFNAPSLLLILLSYKQGNLFTSCISDIRLMSWMLQPSAGADAFIDYDVLLRACQNQLGFVTGFGSMENWTVKEMACHRVYYMSPLYRLLYGQLGTQGLLPAFLKQERRISLLCALMKLNGFPVKLSEVEGFKARCTARLEEIRLAAQKLVPSMPDFNMQNLDECRVAIYEVLQLGTYLTHTRGDGTDSCSLTITKSGKLSTSEETLKILAPHHELPRLLIAYRKTAKLLQTYTVGMMETAFPLTGDDSEFADSRIGEIGGKADATHIKWVKLHPNFVQEGTDTGRLSCVEPNLQNLPRARIISDDDNSEPYEAEMATFRRCFAVPTGFTLLSVDYEQIELRVLAHLSADTALVEAMTNATDIHRKIAETIFRKSPASSEERTLAKRAVFGMLYGAGPRTLATQMGGSVEQAVHVMSLFKTSYPQIDRYHRRVIEQCRADGFVRTMSGRIRFLPDINDRVMAKRSYAERQAFNSVVQGSAADVMKLAMLAVERDVLQSHSGDVRLLAQVHDEIVLSVPTHKLQEVVPLVTRSMTHAVSLLVPLPVTVKIGQSLGELEDWTVDHELGIR</sequence>
<dbReference type="VEuPathDB" id="TriTrypDB:TRSC58_04567"/>
<dbReference type="Gene3D" id="1.20.1060.10">
    <property type="entry name" value="Taq DNA Polymerase, Chain T, domain 4"/>
    <property type="match status" value="1"/>
</dbReference>
<dbReference type="OMA" id="NIQSHDQ"/>
<comment type="caution">
    <text evidence="11">The sequence shown here is derived from an EMBL/GenBank/DDBJ whole genome shotgun (WGS) entry which is preliminary data.</text>
</comment>
<evidence type="ECO:0000259" key="10">
    <source>
        <dbReference type="SMART" id="SM00482"/>
    </source>
</evidence>
<feature type="compositionally biased region" description="Low complexity" evidence="9">
    <location>
        <begin position="167"/>
        <end position="177"/>
    </location>
</feature>
<dbReference type="SUPFAM" id="SSF56672">
    <property type="entry name" value="DNA/RNA polymerases"/>
    <property type="match status" value="1"/>
</dbReference>
<feature type="compositionally biased region" description="Basic and acidic residues" evidence="9">
    <location>
        <begin position="83"/>
        <end position="103"/>
    </location>
</feature>
<name>A0A3R7L752_TRYRA</name>
<proteinExistence type="inferred from homology"/>
<dbReference type="PRINTS" id="PR00868">
    <property type="entry name" value="DNAPOLI"/>
</dbReference>
<dbReference type="InterPro" id="IPR043502">
    <property type="entry name" value="DNA/RNA_pol_sf"/>
</dbReference>
<dbReference type="Gene3D" id="1.10.150.20">
    <property type="entry name" value="5' to 3' exonuclease, C-terminal subdomain"/>
    <property type="match status" value="1"/>
</dbReference>
<dbReference type="OrthoDB" id="2320933at2759"/>
<dbReference type="Pfam" id="PF00476">
    <property type="entry name" value="DNA_pol_A"/>
    <property type="match status" value="1"/>
</dbReference>
<evidence type="ECO:0000256" key="4">
    <source>
        <dbReference type="ARBA" id="ARBA00022695"/>
    </source>
</evidence>
<dbReference type="InterPro" id="IPR002298">
    <property type="entry name" value="DNA_polymerase_A"/>
</dbReference>
<organism evidence="11 12">
    <name type="scientific">Trypanosoma rangeli</name>
    <dbReference type="NCBI Taxonomy" id="5698"/>
    <lineage>
        <taxon>Eukaryota</taxon>
        <taxon>Discoba</taxon>
        <taxon>Euglenozoa</taxon>
        <taxon>Kinetoplastea</taxon>
        <taxon>Metakinetoplastina</taxon>
        <taxon>Trypanosomatida</taxon>
        <taxon>Trypanosomatidae</taxon>
        <taxon>Trypanosoma</taxon>
        <taxon>Herpetosoma</taxon>
    </lineage>
</organism>
<keyword evidence="3 11" id="KW-0808">Transferase</keyword>
<dbReference type="EC" id="2.7.7.7" evidence="2"/>
<dbReference type="EMBL" id="MKGL01000056">
    <property type="protein sequence ID" value="RNF08952.1"/>
    <property type="molecule type" value="Genomic_DNA"/>
</dbReference>
<evidence type="ECO:0000256" key="7">
    <source>
        <dbReference type="ARBA" id="ARBA00023125"/>
    </source>
</evidence>
<dbReference type="RefSeq" id="XP_029240695.1">
    <property type="nucleotide sequence ID" value="XM_029379364.1"/>
</dbReference>
<dbReference type="GO" id="GO:0006302">
    <property type="term" value="P:double-strand break repair"/>
    <property type="evidence" value="ECO:0007669"/>
    <property type="project" value="TreeGrafter"/>
</dbReference>
<feature type="compositionally biased region" description="Gly residues" evidence="9">
    <location>
        <begin position="156"/>
        <end position="166"/>
    </location>
</feature>
<dbReference type="CDD" id="cd08638">
    <property type="entry name" value="DNA_pol_A_theta"/>
    <property type="match status" value="1"/>
</dbReference>
<evidence type="ECO:0000256" key="3">
    <source>
        <dbReference type="ARBA" id="ARBA00022679"/>
    </source>
</evidence>
<dbReference type="FunFam" id="1.10.150.20:FF:000070">
    <property type="entry name" value="DNA polymerase I, putative"/>
    <property type="match status" value="1"/>
</dbReference>
<dbReference type="InterPro" id="IPR019760">
    <property type="entry name" value="DNA-dir_DNA_pol_A_CS"/>
</dbReference>
<keyword evidence="5" id="KW-0235">DNA replication</keyword>
<feature type="compositionally biased region" description="Basic and acidic residues" evidence="9">
    <location>
        <begin position="183"/>
        <end position="194"/>
    </location>
</feature>
<keyword evidence="12" id="KW-1185">Reference proteome</keyword>
<feature type="compositionally biased region" description="Polar residues" evidence="9">
    <location>
        <begin position="230"/>
        <end position="242"/>
    </location>
</feature>
<keyword evidence="6" id="KW-0239">DNA-directed DNA polymerase</keyword>
<feature type="compositionally biased region" description="Polar residues" evidence="9">
    <location>
        <begin position="199"/>
        <end position="215"/>
    </location>
</feature>
<evidence type="ECO:0000256" key="5">
    <source>
        <dbReference type="ARBA" id="ARBA00022705"/>
    </source>
</evidence>
<protein>
    <recommendedName>
        <fullName evidence="2">DNA-directed DNA polymerase</fullName>
        <ecNumber evidence="2">2.7.7.7</ecNumber>
    </recommendedName>
</protein>
<dbReference type="AlphaFoldDB" id="A0A3R7L752"/>
<dbReference type="SMART" id="SM00482">
    <property type="entry name" value="POLAc"/>
    <property type="match status" value="1"/>
</dbReference>
<dbReference type="PROSITE" id="PS00447">
    <property type="entry name" value="DNA_POLYMERASE_A"/>
    <property type="match status" value="1"/>
</dbReference>
<feature type="region of interest" description="Disordered" evidence="9">
    <location>
        <begin position="77"/>
        <end position="242"/>
    </location>
</feature>
<dbReference type="PANTHER" id="PTHR10133">
    <property type="entry name" value="DNA POLYMERASE I"/>
    <property type="match status" value="1"/>
</dbReference>
<comment type="catalytic activity">
    <reaction evidence="8">
        <text>DNA(n) + a 2'-deoxyribonucleoside 5'-triphosphate = DNA(n+1) + diphosphate</text>
        <dbReference type="Rhea" id="RHEA:22508"/>
        <dbReference type="Rhea" id="RHEA-COMP:17339"/>
        <dbReference type="Rhea" id="RHEA-COMP:17340"/>
        <dbReference type="ChEBI" id="CHEBI:33019"/>
        <dbReference type="ChEBI" id="CHEBI:61560"/>
        <dbReference type="ChEBI" id="CHEBI:173112"/>
        <dbReference type="EC" id="2.7.7.7"/>
    </reaction>
</comment>
<evidence type="ECO:0000313" key="11">
    <source>
        <dbReference type="EMBL" id="RNF08952.1"/>
    </source>
</evidence>
<dbReference type="InterPro" id="IPR001098">
    <property type="entry name" value="DNA-dir_DNA_pol_A_palm_dom"/>
</dbReference>
<evidence type="ECO:0000256" key="1">
    <source>
        <dbReference type="ARBA" id="ARBA00007705"/>
    </source>
</evidence>
<feature type="compositionally biased region" description="Low complexity" evidence="9">
    <location>
        <begin position="145"/>
        <end position="155"/>
    </location>
</feature>
<keyword evidence="7" id="KW-0238">DNA-binding</keyword>
<dbReference type="GeneID" id="40326292"/>
<dbReference type="GO" id="GO:0006261">
    <property type="term" value="P:DNA-templated DNA replication"/>
    <property type="evidence" value="ECO:0007669"/>
    <property type="project" value="InterPro"/>
</dbReference>
<dbReference type="GO" id="GO:0003677">
    <property type="term" value="F:DNA binding"/>
    <property type="evidence" value="ECO:0007669"/>
    <property type="project" value="UniProtKB-KW"/>
</dbReference>
<dbReference type="Proteomes" id="UP000283634">
    <property type="component" value="Unassembled WGS sequence"/>
</dbReference>
<evidence type="ECO:0000256" key="6">
    <source>
        <dbReference type="ARBA" id="ARBA00022932"/>
    </source>
</evidence>
<evidence type="ECO:0000313" key="12">
    <source>
        <dbReference type="Proteomes" id="UP000283634"/>
    </source>
</evidence>
<comment type="similarity">
    <text evidence="1">Belongs to the DNA polymerase type-A family.</text>
</comment>
<feature type="domain" description="DNA-directed DNA polymerase family A palm" evidence="10">
    <location>
        <begin position="691"/>
        <end position="892"/>
    </location>
</feature>